<reference evidence="2" key="1">
    <citation type="submission" date="2016-10" db="EMBL/GenBank/DDBJ databases">
        <authorList>
            <person name="Varghese N."/>
            <person name="Submissions S."/>
        </authorList>
    </citation>
    <scope>NUCLEOTIDE SEQUENCE [LARGE SCALE GENOMIC DNA]</scope>
    <source>
        <strain evidence="2">CGMCC 1.12333</strain>
    </source>
</reference>
<keyword evidence="2" id="KW-1185">Reference proteome</keyword>
<dbReference type="AlphaFoldDB" id="A0A1I7G9M8"/>
<dbReference type="SUPFAM" id="SSF75005">
    <property type="entry name" value="Arabinanase/levansucrase/invertase"/>
    <property type="match status" value="1"/>
</dbReference>
<dbReference type="STRING" id="1224947.SAMN05216480_1044"/>
<gene>
    <name evidence="1" type="ORF">SAMN05216480_1044</name>
</gene>
<evidence type="ECO:0000313" key="2">
    <source>
        <dbReference type="Proteomes" id="UP000199138"/>
    </source>
</evidence>
<organism evidence="1 2">
    <name type="scientific">Pustulibacterium marinum</name>
    <dbReference type="NCBI Taxonomy" id="1224947"/>
    <lineage>
        <taxon>Bacteria</taxon>
        <taxon>Pseudomonadati</taxon>
        <taxon>Bacteroidota</taxon>
        <taxon>Flavobacteriia</taxon>
        <taxon>Flavobacteriales</taxon>
        <taxon>Flavobacteriaceae</taxon>
        <taxon>Pustulibacterium</taxon>
    </lineage>
</organism>
<evidence type="ECO:0000313" key="1">
    <source>
        <dbReference type="EMBL" id="SFU45144.1"/>
    </source>
</evidence>
<proteinExistence type="predicted"/>
<dbReference type="EMBL" id="FPBK01000004">
    <property type="protein sequence ID" value="SFU45144.1"/>
    <property type="molecule type" value="Genomic_DNA"/>
</dbReference>
<name>A0A1I7G9M8_9FLAO</name>
<dbReference type="InterPro" id="IPR023296">
    <property type="entry name" value="Glyco_hydro_beta-prop_sf"/>
</dbReference>
<dbReference type="RefSeq" id="WP_093024477.1">
    <property type="nucleotide sequence ID" value="NZ_FPBK01000004.1"/>
</dbReference>
<dbReference type="Proteomes" id="UP000199138">
    <property type="component" value="Unassembled WGS sequence"/>
</dbReference>
<dbReference type="OrthoDB" id="9801455at2"/>
<sequence>MLFPGNSTVIAVGDGKDFAALGHNSVYTIDGKDYLFAHGYSIPKNGESKLIITEIKWDAKDWPVIDVAKRITE</sequence>
<protein>
    <submittedName>
        <fullName evidence="1">Arabinan endo-1,5-alpha-L-arabinosidase</fullName>
    </submittedName>
</protein>
<accession>A0A1I7G9M8</accession>
<dbReference type="Gene3D" id="2.115.10.20">
    <property type="entry name" value="Glycosyl hydrolase domain, family 43"/>
    <property type="match status" value="1"/>
</dbReference>